<feature type="signal peptide" evidence="1">
    <location>
        <begin position="1"/>
        <end position="19"/>
    </location>
</feature>
<dbReference type="EMBL" id="CH476602">
    <property type="protein sequence ID" value="EAU32996.1"/>
    <property type="molecule type" value="Genomic_DNA"/>
</dbReference>
<evidence type="ECO:0000256" key="1">
    <source>
        <dbReference type="SAM" id="SignalP"/>
    </source>
</evidence>
<evidence type="ECO:0000313" key="3">
    <source>
        <dbReference type="Proteomes" id="UP000007963"/>
    </source>
</evidence>
<dbReference type="HOGENOM" id="CLU_125595_2_0_1"/>
<evidence type="ECO:0008006" key="4">
    <source>
        <dbReference type="Google" id="ProtNLM"/>
    </source>
</evidence>
<keyword evidence="1" id="KW-0732">Signal</keyword>
<evidence type="ECO:0000313" key="2">
    <source>
        <dbReference type="EMBL" id="EAU32996.1"/>
    </source>
</evidence>
<dbReference type="GeneID" id="4322416"/>
<dbReference type="RefSeq" id="XP_001215630.1">
    <property type="nucleotide sequence ID" value="XM_001215630.1"/>
</dbReference>
<accession>Q0CIN2</accession>
<feature type="chain" id="PRO_5004170315" description="SH3b domain-containing protein" evidence="1">
    <location>
        <begin position="20"/>
        <end position="151"/>
    </location>
</feature>
<reference evidence="3" key="1">
    <citation type="submission" date="2005-09" db="EMBL/GenBank/DDBJ databases">
        <title>Annotation of the Aspergillus terreus NIH2624 genome.</title>
        <authorList>
            <person name="Birren B.W."/>
            <person name="Lander E.S."/>
            <person name="Galagan J.E."/>
            <person name="Nusbaum C."/>
            <person name="Devon K."/>
            <person name="Henn M."/>
            <person name="Ma L.-J."/>
            <person name="Jaffe D.B."/>
            <person name="Butler J."/>
            <person name="Alvarez P."/>
            <person name="Gnerre S."/>
            <person name="Grabherr M."/>
            <person name="Kleber M."/>
            <person name="Mauceli E.W."/>
            <person name="Brockman W."/>
            <person name="Rounsley S."/>
            <person name="Young S.K."/>
            <person name="LaButti K."/>
            <person name="Pushparaj V."/>
            <person name="DeCaprio D."/>
            <person name="Crawford M."/>
            <person name="Koehrsen M."/>
            <person name="Engels R."/>
            <person name="Montgomery P."/>
            <person name="Pearson M."/>
            <person name="Howarth C."/>
            <person name="Larson L."/>
            <person name="Luoma S."/>
            <person name="White J."/>
            <person name="Alvarado L."/>
            <person name="Kodira C.D."/>
            <person name="Zeng Q."/>
            <person name="Oleary S."/>
            <person name="Yandava C."/>
            <person name="Denning D.W."/>
            <person name="Nierman W.C."/>
            <person name="Milne T."/>
            <person name="Madden K."/>
        </authorList>
    </citation>
    <scope>NUCLEOTIDE SEQUENCE [LARGE SCALE GENOMIC DNA]</scope>
    <source>
        <strain evidence="3">NIH 2624 / FGSC A1156</strain>
    </source>
</reference>
<dbReference type="AlphaFoldDB" id="Q0CIN2"/>
<dbReference type="VEuPathDB" id="FungiDB:ATEG_06452"/>
<protein>
    <recommendedName>
        <fullName evidence="4">SH3b domain-containing protein</fullName>
    </recommendedName>
</protein>
<sequence length="151" mass="15768">MKLQLTTLAALLLPLGAWAIPTAEAAAAPAPVEEVVSVPVEARDVSPEALGLVKRSSVTCKIVNSSSSTVNCRSGPGFDYATTYVVNVGSSYVFNCYKSGDCYEGNCTWQRISWDGKSCYVNGYYTDSRCTAEGGSCSALAASVSGVEVVA</sequence>
<gene>
    <name evidence="2" type="ORF">ATEG_06452</name>
</gene>
<organism evidence="2 3">
    <name type="scientific">Aspergillus terreus (strain NIH 2624 / FGSC A1156)</name>
    <dbReference type="NCBI Taxonomy" id="341663"/>
    <lineage>
        <taxon>Eukaryota</taxon>
        <taxon>Fungi</taxon>
        <taxon>Dikarya</taxon>
        <taxon>Ascomycota</taxon>
        <taxon>Pezizomycotina</taxon>
        <taxon>Eurotiomycetes</taxon>
        <taxon>Eurotiomycetidae</taxon>
        <taxon>Eurotiales</taxon>
        <taxon>Aspergillaceae</taxon>
        <taxon>Aspergillus</taxon>
        <taxon>Aspergillus subgen. Circumdati</taxon>
    </lineage>
</organism>
<proteinExistence type="predicted"/>
<dbReference type="OMA" id="APWIAHE"/>
<dbReference type="OrthoDB" id="2251794at2759"/>
<dbReference type="Gene3D" id="2.30.30.40">
    <property type="entry name" value="SH3 Domains"/>
    <property type="match status" value="1"/>
</dbReference>
<dbReference type="eggNOG" id="ENOG502ST40">
    <property type="taxonomic scope" value="Eukaryota"/>
</dbReference>
<name>Q0CIN2_ASPTN</name>
<dbReference type="Proteomes" id="UP000007963">
    <property type="component" value="Unassembled WGS sequence"/>
</dbReference>